<dbReference type="InterPro" id="IPR003661">
    <property type="entry name" value="HisK_dim/P_dom"/>
</dbReference>
<dbReference type="InterPro" id="IPR036097">
    <property type="entry name" value="HisK_dim/P_sf"/>
</dbReference>
<feature type="region of interest" description="Disordered" evidence="6">
    <location>
        <begin position="1"/>
        <end position="20"/>
    </location>
</feature>
<dbReference type="Pfam" id="PF13185">
    <property type="entry name" value="GAF_2"/>
    <property type="match status" value="2"/>
</dbReference>
<feature type="compositionally biased region" description="Basic and acidic residues" evidence="6">
    <location>
        <begin position="1"/>
        <end position="11"/>
    </location>
</feature>
<evidence type="ECO:0000313" key="8">
    <source>
        <dbReference type="EMBL" id="CAI8053924.1"/>
    </source>
</evidence>
<dbReference type="InterPro" id="IPR005467">
    <property type="entry name" value="His_kinase_dom"/>
</dbReference>
<dbReference type="InterPro" id="IPR003594">
    <property type="entry name" value="HATPase_dom"/>
</dbReference>
<dbReference type="Gene3D" id="1.10.287.130">
    <property type="match status" value="1"/>
</dbReference>
<dbReference type="AlphaFoldDB" id="A0AA35TTJ3"/>
<dbReference type="SMART" id="SM00065">
    <property type="entry name" value="GAF"/>
    <property type="match status" value="2"/>
</dbReference>
<dbReference type="SUPFAM" id="SSF47384">
    <property type="entry name" value="Homodimeric domain of signal transducing histidine kinase"/>
    <property type="match status" value="1"/>
</dbReference>
<proteinExistence type="predicted"/>
<evidence type="ECO:0000256" key="2">
    <source>
        <dbReference type="ARBA" id="ARBA00012438"/>
    </source>
</evidence>
<feature type="domain" description="Histidine kinase" evidence="7">
    <location>
        <begin position="509"/>
        <end position="722"/>
    </location>
</feature>
<keyword evidence="3" id="KW-0597">Phosphoprotein</keyword>
<evidence type="ECO:0000256" key="5">
    <source>
        <dbReference type="ARBA" id="ARBA00022777"/>
    </source>
</evidence>
<dbReference type="InterPro" id="IPR036890">
    <property type="entry name" value="HATPase_C_sf"/>
</dbReference>
<dbReference type="InterPro" id="IPR052162">
    <property type="entry name" value="Sensor_kinase/Photoreceptor"/>
</dbReference>
<gene>
    <name evidence="8" type="ORF">GBAR_LOCUS29475</name>
</gene>
<dbReference type="EC" id="2.7.13.3" evidence="2"/>
<organism evidence="8 9">
    <name type="scientific">Geodia barretti</name>
    <name type="common">Barrett's horny sponge</name>
    <dbReference type="NCBI Taxonomy" id="519541"/>
    <lineage>
        <taxon>Eukaryota</taxon>
        <taxon>Metazoa</taxon>
        <taxon>Porifera</taxon>
        <taxon>Demospongiae</taxon>
        <taxon>Heteroscleromorpha</taxon>
        <taxon>Tetractinellida</taxon>
        <taxon>Astrophorina</taxon>
        <taxon>Geodiidae</taxon>
        <taxon>Geodia</taxon>
    </lineage>
</organism>
<evidence type="ECO:0000256" key="1">
    <source>
        <dbReference type="ARBA" id="ARBA00000085"/>
    </source>
</evidence>
<dbReference type="SMART" id="SM00388">
    <property type="entry name" value="HisKA"/>
    <property type="match status" value="1"/>
</dbReference>
<dbReference type="CDD" id="cd00082">
    <property type="entry name" value="HisKA"/>
    <property type="match status" value="1"/>
</dbReference>
<dbReference type="Pfam" id="PF00512">
    <property type="entry name" value="HisKA"/>
    <property type="match status" value="1"/>
</dbReference>
<dbReference type="InterPro" id="IPR003018">
    <property type="entry name" value="GAF"/>
</dbReference>
<dbReference type="PROSITE" id="PS50109">
    <property type="entry name" value="HIS_KIN"/>
    <property type="match status" value="1"/>
</dbReference>
<keyword evidence="9" id="KW-1185">Reference proteome</keyword>
<accession>A0AA35TTJ3</accession>
<dbReference type="InterPro" id="IPR004358">
    <property type="entry name" value="Sig_transdc_His_kin-like_C"/>
</dbReference>
<protein>
    <recommendedName>
        <fullName evidence="2">histidine kinase</fullName>
        <ecNumber evidence="2">2.7.13.3</ecNumber>
    </recommendedName>
</protein>
<name>A0AA35TTJ3_GEOBA</name>
<evidence type="ECO:0000256" key="6">
    <source>
        <dbReference type="SAM" id="MobiDB-lite"/>
    </source>
</evidence>
<dbReference type="PANTHER" id="PTHR43304:SF1">
    <property type="entry name" value="PAC DOMAIN-CONTAINING PROTEIN"/>
    <property type="match status" value="1"/>
</dbReference>
<evidence type="ECO:0000313" key="9">
    <source>
        <dbReference type="Proteomes" id="UP001174909"/>
    </source>
</evidence>
<dbReference type="Gene3D" id="3.30.565.10">
    <property type="entry name" value="Histidine kinase-like ATPase, C-terminal domain"/>
    <property type="match status" value="1"/>
</dbReference>
<dbReference type="Proteomes" id="UP001174909">
    <property type="component" value="Unassembled WGS sequence"/>
</dbReference>
<evidence type="ECO:0000256" key="4">
    <source>
        <dbReference type="ARBA" id="ARBA00022679"/>
    </source>
</evidence>
<evidence type="ECO:0000259" key="7">
    <source>
        <dbReference type="PROSITE" id="PS50109"/>
    </source>
</evidence>
<dbReference type="SUPFAM" id="SSF55781">
    <property type="entry name" value="GAF domain-like"/>
    <property type="match status" value="2"/>
</dbReference>
<sequence length="723" mass="80749">MQERPDRHGSTDDDSAGIAPTIFRDTVSEARRVAAEYAIFAEIGRVISSSPNIHDVYEGFASQVRNVIPFDRLVINTINLDSGTVVTLYQSGENIPEWAPGLVRPLADSPTDWIVKNRSGLVFSPDSEQLDQERFINQSPVLMKGLRWLVAVPLISRNEIIGTMHFRSSDPNAYSEHSLELAERVASQIAGALANSLLYAKQVETQTALEETLRLEQRLVQEQALFAEISRVISSSMDINEVYDDFADQVQKLITFDRISLSLLDREDDTLTNTYVIGLEAEGRRVGEKFSVLDTPAEDVVRTARTNLVQGSADVLRARYPSMVFHNMRSVVMAPLIFKNEVIGLLNVRSLKENAYGQRDVDMLTQVARLVAAAVANTQLFAQQSRLATFPMHNPNPVIEANLDGSITYCNPIARQRFPNLTDLGPRHPIMKDINEIIEELTAGGGFHSREVDVGEETYQQRIVYIPTIKEIRIYSNDITPRKRAQEKLARQADELARSNAELQEFAYVASHDLQEPLRVISGFTQLLSDRYSGQLDETADEFIGYVVDGSERMKILINDLLEYSRVGTQGRPLEPVESSSALEHALSNLRVAMSEADARVTHDRLPKVQGDINQLSQMFQNLISNAIKFRAENPPKIHISSVQVGESWVMSVSDNGIGIDPQHSERIFGMFKRLHGRGEYPGTGIGLAICSKIVERHMGKIWVESEPGNGSTFSFTLPVVED</sequence>
<dbReference type="FunFam" id="3.30.565.10:FF:000006">
    <property type="entry name" value="Sensor histidine kinase WalK"/>
    <property type="match status" value="1"/>
</dbReference>
<dbReference type="InterPro" id="IPR029016">
    <property type="entry name" value="GAF-like_dom_sf"/>
</dbReference>
<comment type="catalytic activity">
    <reaction evidence="1">
        <text>ATP + protein L-histidine = ADP + protein N-phospho-L-histidine.</text>
        <dbReference type="EC" id="2.7.13.3"/>
    </reaction>
</comment>
<dbReference type="Pfam" id="PF02518">
    <property type="entry name" value="HATPase_c"/>
    <property type="match status" value="1"/>
</dbReference>
<dbReference type="Gene3D" id="3.30.450.40">
    <property type="match status" value="2"/>
</dbReference>
<dbReference type="SUPFAM" id="SSF55874">
    <property type="entry name" value="ATPase domain of HSP90 chaperone/DNA topoisomerase II/histidine kinase"/>
    <property type="match status" value="1"/>
</dbReference>
<dbReference type="PANTHER" id="PTHR43304">
    <property type="entry name" value="PHYTOCHROME-LIKE PROTEIN CPH1"/>
    <property type="match status" value="1"/>
</dbReference>
<keyword evidence="4" id="KW-0808">Transferase</keyword>
<dbReference type="SMART" id="SM00387">
    <property type="entry name" value="HATPase_c"/>
    <property type="match status" value="1"/>
</dbReference>
<evidence type="ECO:0000256" key="3">
    <source>
        <dbReference type="ARBA" id="ARBA00022553"/>
    </source>
</evidence>
<reference evidence="8" key="1">
    <citation type="submission" date="2023-03" db="EMBL/GenBank/DDBJ databases">
        <authorList>
            <person name="Steffen K."/>
            <person name="Cardenas P."/>
        </authorList>
    </citation>
    <scope>NUCLEOTIDE SEQUENCE</scope>
</reference>
<comment type="caution">
    <text evidence="8">The sequence shown here is derived from an EMBL/GenBank/DDBJ whole genome shotgun (WGS) entry which is preliminary data.</text>
</comment>
<dbReference type="GO" id="GO:0000155">
    <property type="term" value="F:phosphorelay sensor kinase activity"/>
    <property type="evidence" value="ECO:0007669"/>
    <property type="project" value="InterPro"/>
</dbReference>
<dbReference type="EMBL" id="CASHTH010004130">
    <property type="protein sequence ID" value="CAI8053924.1"/>
    <property type="molecule type" value="Genomic_DNA"/>
</dbReference>
<dbReference type="PRINTS" id="PR00344">
    <property type="entry name" value="BCTRLSENSOR"/>
</dbReference>
<keyword evidence="5" id="KW-0418">Kinase</keyword>